<accession>A0AA36G1X4</accession>
<comment type="caution">
    <text evidence="5">The sequence shown here is derived from an EMBL/GenBank/DDBJ whole genome shotgun (WGS) entry which is preliminary data.</text>
</comment>
<dbReference type="GO" id="GO:0016020">
    <property type="term" value="C:membrane"/>
    <property type="evidence" value="ECO:0007669"/>
    <property type="project" value="UniProtKB-SubCell"/>
</dbReference>
<dbReference type="AlphaFoldDB" id="A0AA36G1X4"/>
<comment type="subcellular location">
    <subcellularLocation>
        <location evidence="1">Membrane</location>
        <topology evidence="1">Single-pass membrane protein</topology>
    </subcellularLocation>
</comment>
<evidence type="ECO:0000256" key="2">
    <source>
        <dbReference type="ARBA" id="ARBA00022692"/>
    </source>
</evidence>
<keyword evidence="6" id="KW-1185">Reference proteome</keyword>
<reference evidence="5" key="1">
    <citation type="submission" date="2023-06" db="EMBL/GenBank/DDBJ databases">
        <authorList>
            <person name="Delattre M."/>
        </authorList>
    </citation>
    <scope>NUCLEOTIDE SEQUENCE</scope>
    <source>
        <strain evidence="5">AF72</strain>
    </source>
</reference>
<keyword evidence="3" id="KW-1133">Transmembrane helix</keyword>
<dbReference type="Proteomes" id="UP001177023">
    <property type="component" value="Unassembled WGS sequence"/>
</dbReference>
<dbReference type="InterPro" id="IPR009644">
    <property type="entry name" value="FKTN/MNN4/W02B3.4-1"/>
</dbReference>
<protein>
    <submittedName>
        <fullName evidence="5">Uncharacterized protein</fullName>
    </submittedName>
</protein>
<keyword evidence="4" id="KW-0472">Membrane</keyword>
<feature type="non-terminal residue" evidence="5">
    <location>
        <position position="334"/>
    </location>
</feature>
<evidence type="ECO:0000256" key="3">
    <source>
        <dbReference type="ARBA" id="ARBA00022989"/>
    </source>
</evidence>
<keyword evidence="2" id="KW-0812">Transmembrane</keyword>
<organism evidence="5 6">
    <name type="scientific">Mesorhabditis spiculigera</name>
    <dbReference type="NCBI Taxonomy" id="96644"/>
    <lineage>
        <taxon>Eukaryota</taxon>
        <taxon>Metazoa</taxon>
        <taxon>Ecdysozoa</taxon>
        <taxon>Nematoda</taxon>
        <taxon>Chromadorea</taxon>
        <taxon>Rhabditida</taxon>
        <taxon>Rhabditina</taxon>
        <taxon>Rhabditomorpha</taxon>
        <taxon>Rhabditoidea</taxon>
        <taxon>Rhabditidae</taxon>
        <taxon>Mesorhabditinae</taxon>
        <taxon>Mesorhabditis</taxon>
    </lineage>
</organism>
<evidence type="ECO:0000313" key="5">
    <source>
        <dbReference type="EMBL" id="CAJ0575655.1"/>
    </source>
</evidence>
<dbReference type="PANTHER" id="PTHR15407:SF28">
    <property type="entry name" value="RIBITOL-5-PHOSPHATE TRANSFERASE FKTN"/>
    <property type="match status" value="1"/>
</dbReference>
<dbReference type="PANTHER" id="PTHR15407">
    <property type="entry name" value="FUKUTIN-RELATED"/>
    <property type="match status" value="1"/>
</dbReference>
<dbReference type="EMBL" id="CATQJA010002640">
    <property type="protein sequence ID" value="CAJ0575655.1"/>
    <property type="molecule type" value="Genomic_DNA"/>
</dbReference>
<evidence type="ECO:0000313" key="6">
    <source>
        <dbReference type="Proteomes" id="UP001177023"/>
    </source>
</evidence>
<gene>
    <name evidence="5" type="ORF">MSPICULIGERA_LOCUS13964</name>
</gene>
<name>A0AA36G1X4_9BILA</name>
<sequence length="334" mass="38318">MISLCRIALFLNRDSFWTTEIIDVLASRKLKLKRKISYLLLSLLGVCCIFCFGRNNNTKDHSSTPKWNFYRPRVPLHDLIPVSRPKLEKPASIPDSTARMIILEGSYTPEDFPELPDLYVVAVEVDEVLRLMPKNAYRQEGDILVPRDLEFHARLWESSRMIGCLNLTILRNIIEPPKLMPDDLHWLSVLRDLHFEYRSIPFLIGGTLLGWRRECSVIPHTTDMDIASFEDEFPMALIEDAMNMTATAFRLLQIIGRPGDSYEATFGGHTERGAPWFEAEFCTAVMHGYMFHVPCDPDPILEADYGPDWRVDRPTDEYSYGKNVVENGNFAAEG</sequence>
<proteinExistence type="predicted"/>
<evidence type="ECO:0000256" key="4">
    <source>
        <dbReference type="ARBA" id="ARBA00023136"/>
    </source>
</evidence>
<evidence type="ECO:0000256" key="1">
    <source>
        <dbReference type="ARBA" id="ARBA00004167"/>
    </source>
</evidence>